<sequence length="78" mass="9128">MFAITPEAGGPFYFKFYAKILCDRRLCFLLSKTIHNKASGPLPHRRVHTQSEYLRFGVFFLFCLKSSLPIFMDWFGSE</sequence>
<reference evidence="1" key="1">
    <citation type="submission" date="2014-11" db="EMBL/GenBank/DDBJ databases">
        <authorList>
            <person name="Amaro Gonzalez C."/>
        </authorList>
    </citation>
    <scope>NUCLEOTIDE SEQUENCE</scope>
</reference>
<accession>A0A0E9XGG6</accession>
<dbReference type="AlphaFoldDB" id="A0A0E9XGG6"/>
<proteinExistence type="predicted"/>
<name>A0A0E9XGG6_ANGAN</name>
<reference evidence="1" key="2">
    <citation type="journal article" date="2015" name="Fish Shellfish Immunol.">
        <title>Early steps in the European eel (Anguilla anguilla)-Vibrio vulnificus interaction in the gills: Role of the RtxA13 toxin.</title>
        <authorList>
            <person name="Callol A."/>
            <person name="Pajuelo D."/>
            <person name="Ebbesson L."/>
            <person name="Teles M."/>
            <person name="MacKenzie S."/>
            <person name="Amaro C."/>
        </authorList>
    </citation>
    <scope>NUCLEOTIDE SEQUENCE</scope>
</reference>
<dbReference type="EMBL" id="GBXM01007031">
    <property type="protein sequence ID" value="JAI01547.1"/>
    <property type="molecule type" value="Transcribed_RNA"/>
</dbReference>
<protein>
    <submittedName>
        <fullName evidence="1">Uncharacterized protein</fullName>
    </submittedName>
</protein>
<evidence type="ECO:0000313" key="1">
    <source>
        <dbReference type="EMBL" id="JAI01547.1"/>
    </source>
</evidence>
<organism evidence="1">
    <name type="scientific">Anguilla anguilla</name>
    <name type="common">European freshwater eel</name>
    <name type="synonym">Muraena anguilla</name>
    <dbReference type="NCBI Taxonomy" id="7936"/>
    <lineage>
        <taxon>Eukaryota</taxon>
        <taxon>Metazoa</taxon>
        <taxon>Chordata</taxon>
        <taxon>Craniata</taxon>
        <taxon>Vertebrata</taxon>
        <taxon>Euteleostomi</taxon>
        <taxon>Actinopterygii</taxon>
        <taxon>Neopterygii</taxon>
        <taxon>Teleostei</taxon>
        <taxon>Anguilliformes</taxon>
        <taxon>Anguillidae</taxon>
        <taxon>Anguilla</taxon>
    </lineage>
</organism>